<dbReference type="InterPro" id="IPR036938">
    <property type="entry name" value="PAP2/HPO_sf"/>
</dbReference>
<dbReference type="GO" id="GO:0004601">
    <property type="term" value="F:peroxidase activity"/>
    <property type="evidence" value="ECO:0007669"/>
    <property type="project" value="UniProtKB-KW"/>
</dbReference>
<dbReference type="PANTHER" id="PTHR34599">
    <property type="entry name" value="PEROXIDASE-RELATED"/>
    <property type="match status" value="1"/>
</dbReference>
<dbReference type="EMBL" id="PJNH01000004">
    <property type="protein sequence ID" value="PKR76988.1"/>
    <property type="molecule type" value="Genomic_DNA"/>
</dbReference>
<dbReference type="RefSeq" id="WP_101332738.1">
    <property type="nucleotide sequence ID" value="NZ_PJNH01000004.1"/>
</dbReference>
<sequence length="293" mass="33628">MGIEYLKWSQTRSAGERGVPTDPVTPSAGNWPLFFLRRNKEGVFLEPSGEKLKPYIKHPNKINFEEELKVVQRTLDNLSPSQKDIAIYYGTGVPTKQWTPIADRLIDTYDVTPTLAARILANLHGAINDTMVVVWYLKYKWDVARPNQYDQTLETIICTPNFPTYPSGHAAMSGCAEVVLSYYFPREANKLREISETDAVSRLYAGVHFPSDNDEGLSFGRYIGEVIVEYLKNQDRQAHRSDQRKTSYRNADIFPVNFEQFIPFDFPDKCNTLVRSSRYEDDLDEILSHLDLD</sequence>
<protein>
    <submittedName>
        <fullName evidence="2">Chloroperoxidase</fullName>
    </submittedName>
</protein>
<dbReference type="CDD" id="cd03398">
    <property type="entry name" value="PAP2_haloperoxidase"/>
    <property type="match status" value="1"/>
</dbReference>
<dbReference type="Gene3D" id="1.10.606.20">
    <property type="match status" value="1"/>
</dbReference>
<organism evidence="2 3">
    <name type="scientific">Halalkalibacillus sediminis</name>
    <dbReference type="NCBI Taxonomy" id="2018042"/>
    <lineage>
        <taxon>Bacteria</taxon>
        <taxon>Bacillati</taxon>
        <taxon>Bacillota</taxon>
        <taxon>Bacilli</taxon>
        <taxon>Bacillales</taxon>
        <taxon>Bacillaceae</taxon>
        <taxon>Halalkalibacillus</taxon>
    </lineage>
</organism>
<evidence type="ECO:0000259" key="1">
    <source>
        <dbReference type="Pfam" id="PF01569"/>
    </source>
</evidence>
<evidence type="ECO:0000313" key="2">
    <source>
        <dbReference type="EMBL" id="PKR76988.1"/>
    </source>
</evidence>
<keyword evidence="2" id="KW-0560">Oxidoreductase</keyword>
<dbReference type="PANTHER" id="PTHR34599:SF1">
    <property type="entry name" value="PHOSPHATIDIC ACID PHOSPHATASE TYPE 2_HALOPEROXIDASE DOMAIN-CONTAINING PROTEIN"/>
    <property type="match status" value="1"/>
</dbReference>
<dbReference type="Proteomes" id="UP000243524">
    <property type="component" value="Unassembled WGS sequence"/>
</dbReference>
<proteinExistence type="predicted"/>
<dbReference type="AlphaFoldDB" id="A0A2I0QRM9"/>
<dbReference type="Pfam" id="PF01569">
    <property type="entry name" value="PAP2"/>
    <property type="match status" value="1"/>
</dbReference>
<dbReference type="SUPFAM" id="SSF48317">
    <property type="entry name" value="Acid phosphatase/Vanadium-dependent haloperoxidase"/>
    <property type="match status" value="1"/>
</dbReference>
<name>A0A2I0QRM9_9BACI</name>
<accession>A0A2I0QRM9</accession>
<comment type="caution">
    <text evidence="2">The sequence shown here is derived from an EMBL/GenBank/DDBJ whole genome shotgun (WGS) entry which is preliminary data.</text>
</comment>
<feature type="domain" description="Phosphatidic acid phosphatase type 2/haloperoxidase" evidence="1">
    <location>
        <begin position="131"/>
        <end position="233"/>
    </location>
</feature>
<dbReference type="InterPro" id="IPR000326">
    <property type="entry name" value="PAP2/HPO"/>
</dbReference>
<dbReference type="OrthoDB" id="7793240at2"/>
<keyword evidence="3" id="KW-1185">Reference proteome</keyword>
<gene>
    <name evidence="2" type="ORF">CEY16_13645</name>
</gene>
<dbReference type="InterPro" id="IPR052559">
    <property type="entry name" value="V-haloperoxidase"/>
</dbReference>
<reference evidence="2 3" key="1">
    <citation type="submission" date="2017-06" db="EMBL/GenBank/DDBJ databases">
        <title>the draft geome sequence of Illustriluteabacillus marina B3227.</title>
        <authorList>
            <person name="He R.-H."/>
            <person name="Du Z.-J."/>
        </authorList>
    </citation>
    <scope>NUCLEOTIDE SEQUENCE [LARGE SCALE GENOMIC DNA]</scope>
    <source>
        <strain evidence="2 3">B3227</strain>
    </source>
</reference>
<keyword evidence="2" id="KW-0575">Peroxidase</keyword>
<evidence type="ECO:0000313" key="3">
    <source>
        <dbReference type="Proteomes" id="UP000243524"/>
    </source>
</evidence>